<name>A0A8B6BQ77_MYTGA</name>
<dbReference type="EMBL" id="UYJE01000465">
    <property type="protein sequence ID" value="VDH93465.1"/>
    <property type="molecule type" value="Genomic_DNA"/>
</dbReference>
<sequence length="156" mass="17698">MNYSCLQNKGIIEPEKKSKKKKKKRKKEREEALNQKQQSLHSDSVDIERQEIRITSEQPGTSSHTHLKNIIDTATDQRTLSRLPDSRKLPIVTTNKQSLTKTPDIQGNKRTSSVVNSTKSAKKRKAKNINQQLGQILANEKSETKTGNLMDFLSSL</sequence>
<feature type="region of interest" description="Disordered" evidence="1">
    <location>
        <begin position="1"/>
        <end position="65"/>
    </location>
</feature>
<dbReference type="AlphaFoldDB" id="A0A8B6BQ77"/>
<gene>
    <name evidence="2" type="ORF">MGAL_10B055684</name>
</gene>
<accession>A0A8B6BQ77</accession>
<feature type="compositionally biased region" description="Basic residues" evidence="1">
    <location>
        <begin position="17"/>
        <end position="27"/>
    </location>
</feature>
<feature type="compositionally biased region" description="Polar residues" evidence="1">
    <location>
        <begin position="55"/>
        <end position="64"/>
    </location>
</feature>
<evidence type="ECO:0000256" key="1">
    <source>
        <dbReference type="SAM" id="MobiDB-lite"/>
    </source>
</evidence>
<evidence type="ECO:0000313" key="2">
    <source>
        <dbReference type="EMBL" id="VDH93465.1"/>
    </source>
</evidence>
<feature type="compositionally biased region" description="Basic and acidic residues" evidence="1">
    <location>
        <begin position="43"/>
        <end position="54"/>
    </location>
</feature>
<feature type="compositionally biased region" description="Polar residues" evidence="1">
    <location>
        <begin position="101"/>
        <end position="119"/>
    </location>
</feature>
<keyword evidence="3" id="KW-1185">Reference proteome</keyword>
<reference evidence="2" key="1">
    <citation type="submission" date="2018-11" db="EMBL/GenBank/DDBJ databases">
        <authorList>
            <person name="Alioto T."/>
            <person name="Alioto T."/>
        </authorList>
    </citation>
    <scope>NUCLEOTIDE SEQUENCE</scope>
</reference>
<proteinExistence type="predicted"/>
<feature type="region of interest" description="Disordered" evidence="1">
    <location>
        <begin position="101"/>
        <end position="122"/>
    </location>
</feature>
<comment type="caution">
    <text evidence="2">The sequence shown here is derived from an EMBL/GenBank/DDBJ whole genome shotgun (WGS) entry which is preliminary data.</text>
</comment>
<organism evidence="2 3">
    <name type="scientific">Mytilus galloprovincialis</name>
    <name type="common">Mediterranean mussel</name>
    <dbReference type="NCBI Taxonomy" id="29158"/>
    <lineage>
        <taxon>Eukaryota</taxon>
        <taxon>Metazoa</taxon>
        <taxon>Spiralia</taxon>
        <taxon>Lophotrochozoa</taxon>
        <taxon>Mollusca</taxon>
        <taxon>Bivalvia</taxon>
        <taxon>Autobranchia</taxon>
        <taxon>Pteriomorphia</taxon>
        <taxon>Mytilida</taxon>
        <taxon>Mytiloidea</taxon>
        <taxon>Mytilidae</taxon>
        <taxon>Mytilinae</taxon>
        <taxon>Mytilus</taxon>
    </lineage>
</organism>
<evidence type="ECO:0000313" key="3">
    <source>
        <dbReference type="Proteomes" id="UP000596742"/>
    </source>
</evidence>
<protein>
    <submittedName>
        <fullName evidence="2">Uncharacterized protein</fullName>
    </submittedName>
</protein>
<dbReference type="Proteomes" id="UP000596742">
    <property type="component" value="Unassembled WGS sequence"/>
</dbReference>